<proteinExistence type="predicted"/>
<evidence type="ECO:0000313" key="7">
    <source>
        <dbReference type="EMBL" id="RCW71869.1"/>
    </source>
</evidence>
<organism evidence="7 8">
    <name type="scientific">Saliterribacillus persicus</name>
    <dbReference type="NCBI Taxonomy" id="930114"/>
    <lineage>
        <taxon>Bacteria</taxon>
        <taxon>Bacillati</taxon>
        <taxon>Bacillota</taxon>
        <taxon>Bacilli</taxon>
        <taxon>Bacillales</taxon>
        <taxon>Bacillaceae</taxon>
        <taxon>Saliterribacillus</taxon>
    </lineage>
</organism>
<dbReference type="InterPro" id="IPR000962">
    <property type="entry name" value="Znf_DskA_TraR"/>
</dbReference>
<dbReference type="Gene3D" id="1.20.120.910">
    <property type="entry name" value="DksA, coiled-coil domain"/>
    <property type="match status" value="1"/>
</dbReference>
<dbReference type="SUPFAM" id="SSF57716">
    <property type="entry name" value="Glucocorticoid receptor-like (DNA-binding domain)"/>
    <property type="match status" value="1"/>
</dbReference>
<dbReference type="RefSeq" id="WP_114352435.1">
    <property type="nucleotide sequence ID" value="NZ_QPJJ01000005.1"/>
</dbReference>
<keyword evidence="3" id="KW-0862">Zinc</keyword>
<evidence type="ECO:0000259" key="6">
    <source>
        <dbReference type="Pfam" id="PF01258"/>
    </source>
</evidence>
<keyword evidence="1" id="KW-0479">Metal-binding</keyword>
<comment type="caution">
    <text evidence="4">Lacks conserved residue(s) required for the propagation of feature annotation.</text>
</comment>
<evidence type="ECO:0000256" key="2">
    <source>
        <dbReference type="ARBA" id="ARBA00022771"/>
    </source>
</evidence>
<dbReference type="InterPro" id="IPR037187">
    <property type="entry name" value="DnaK_N"/>
</dbReference>
<gene>
    <name evidence="7" type="ORF">DFR57_10552</name>
</gene>
<name>A0A368XWM3_9BACI</name>
<dbReference type="Pfam" id="PF01258">
    <property type="entry name" value="zf-dskA_traR"/>
    <property type="match status" value="1"/>
</dbReference>
<sequence length="235" mass="26707">MLHRSQLEQCKQELLSQKNALKKHLSDHFGLEIEQNKETSSELSNYDNHPGDTGTELFEREKDIALNEHAEQEMKQIEEALNAIENGTYGICEQCGKDIPAERLIALPTTNRCITHADKHIPHTRPVEEDIIHAGLNEVKTENGEEKATLFDAEDAWQSVEKYGSSDSPSDFNETNEDYDNMFFNSDEQIGSVEDIEGFLLADKNGKFIGVNEKHESYENYLDENEVNSILSTDK</sequence>
<dbReference type="OrthoDB" id="9811543at2"/>
<dbReference type="PROSITE" id="PS51128">
    <property type="entry name" value="ZF_DKSA_2"/>
    <property type="match status" value="1"/>
</dbReference>
<dbReference type="NCBIfam" id="TIGR02890">
    <property type="entry name" value="bacill_yteA"/>
    <property type="match status" value="1"/>
</dbReference>
<keyword evidence="5" id="KW-0175">Coiled coil</keyword>
<dbReference type="SUPFAM" id="SSF109635">
    <property type="entry name" value="DnaK suppressor protein DksA, alpha-hairpin domain"/>
    <property type="match status" value="1"/>
</dbReference>
<evidence type="ECO:0000313" key="8">
    <source>
        <dbReference type="Proteomes" id="UP000252585"/>
    </source>
</evidence>
<reference evidence="7 8" key="1">
    <citation type="submission" date="2018-07" db="EMBL/GenBank/DDBJ databases">
        <title>Genomic Encyclopedia of Type Strains, Phase IV (KMG-IV): sequencing the most valuable type-strain genomes for metagenomic binning, comparative biology and taxonomic classification.</title>
        <authorList>
            <person name="Goeker M."/>
        </authorList>
    </citation>
    <scope>NUCLEOTIDE SEQUENCE [LARGE SCALE GENOMIC DNA]</scope>
    <source>
        <strain evidence="7 8">DSM 27696</strain>
    </source>
</reference>
<dbReference type="PANTHER" id="PTHR33823:SF4">
    <property type="entry name" value="GENERAL STRESS PROTEIN 16O"/>
    <property type="match status" value="1"/>
</dbReference>
<dbReference type="EMBL" id="QPJJ01000005">
    <property type="protein sequence ID" value="RCW71869.1"/>
    <property type="molecule type" value="Genomic_DNA"/>
</dbReference>
<protein>
    <submittedName>
        <fullName evidence="7">TraR/DksA family transcriptional regulator</fullName>
    </submittedName>
</protein>
<feature type="domain" description="Zinc finger DksA/TraR C4-type" evidence="6">
    <location>
        <begin position="87"/>
        <end position="114"/>
    </location>
</feature>
<dbReference type="PANTHER" id="PTHR33823">
    <property type="entry name" value="RNA POLYMERASE-BINDING TRANSCRIPTION FACTOR DKSA-RELATED"/>
    <property type="match status" value="1"/>
</dbReference>
<comment type="caution">
    <text evidence="7">The sequence shown here is derived from an EMBL/GenBank/DDBJ whole genome shotgun (WGS) entry which is preliminary data.</text>
</comment>
<evidence type="ECO:0000256" key="3">
    <source>
        <dbReference type="ARBA" id="ARBA00022833"/>
    </source>
</evidence>
<evidence type="ECO:0000256" key="5">
    <source>
        <dbReference type="SAM" id="Coils"/>
    </source>
</evidence>
<keyword evidence="8" id="KW-1185">Reference proteome</keyword>
<evidence type="ECO:0000256" key="1">
    <source>
        <dbReference type="ARBA" id="ARBA00022723"/>
    </source>
</evidence>
<keyword evidence="2" id="KW-0863">Zinc-finger</keyword>
<dbReference type="AlphaFoldDB" id="A0A368XWM3"/>
<evidence type="ECO:0000256" key="4">
    <source>
        <dbReference type="PROSITE-ProRule" id="PRU00510"/>
    </source>
</evidence>
<dbReference type="Proteomes" id="UP000252585">
    <property type="component" value="Unassembled WGS sequence"/>
</dbReference>
<accession>A0A368XWM3</accession>
<feature type="coiled-coil region" evidence="5">
    <location>
        <begin position="60"/>
        <end position="87"/>
    </location>
</feature>
<dbReference type="InterPro" id="IPR014240">
    <property type="entry name" value="YteA"/>
</dbReference>
<dbReference type="GO" id="GO:0008270">
    <property type="term" value="F:zinc ion binding"/>
    <property type="evidence" value="ECO:0007669"/>
    <property type="project" value="UniProtKB-KW"/>
</dbReference>